<dbReference type="SUPFAM" id="SSF51735">
    <property type="entry name" value="NAD(P)-binding Rossmann-fold domains"/>
    <property type="match status" value="1"/>
</dbReference>
<accession>X1FUL9</accession>
<name>X1FUL9_9ZZZZ</name>
<feature type="non-terminal residue" evidence="2">
    <location>
        <position position="280"/>
    </location>
</feature>
<dbReference type="GO" id="GO:0016491">
    <property type="term" value="F:oxidoreductase activity"/>
    <property type="evidence" value="ECO:0007669"/>
    <property type="project" value="InterPro"/>
</dbReference>
<dbReference type="InterPro" id="IPR050700">
    <property type="entry name" value="YIM1/Zinc_Alcohol_DH_Fams"/>
</dbReference>
<organism evidence="2">
    <name type="scientific">marine sediment metagenome</name>
    <dbReference type="NCBI Taxonomy" id="412755"/>
    <lineage>
        <taxon>unclassified sequences</taxon>
        <taxon>metagenomes</taxon>
        <taxon>ecological metagenomes</taxon>
    </lineage>
</organism>
<evidence type="ECO:0000259" key="1">
    <source>
        <dbReference type="SMART" id="SM00829"/>
    </source>
</evidence>
<dbReference type="InterPro" id="IPR036291">
    <property type="entry name" value="NAD(P)-bd_dom_sf"/>
</dbReference>
<feature type="domain" description="Enoyl reductase (ER)" evidence="1">
    <location>
        <begin position="10"/>
        <end position="251"/>
    </location>
</feature>
<dbReference type="InterPro" id="IPR002364">
    <property type="entry name" value="Quin_OxRdtase/zeta-crystal_CS"/>
</dbReference>
<proteinExistence type="predicted"/>
<dbReference type="PROSITE" id="PS01162">
    <property type="entry name" value="QOR_ZETA_CRYSTAL"/>
    <property type="match status" value="1"/>
</dbReference>
<dbReference type="InterPro" id="IPR011032">
    <property type="entry name" value="GroES-like_sf"/>
</dbReference>
<dbReference type="Gene3D" id="3.90.180.10">
    <property type="entry name" value="Medium-chain alcohol dehydrogenases, catalytic domain"/>
    <property type="match status" value="1"/>
</dbReference>
<dbReference type="EMBL" id="BARU01020463">
    <property type="protein sequence ID" value="GAH49356.1"/>
    <property type="molecule type" value="Genomic_DNA"/>
</dbReference>
<protein>
    <recommendedName>
        <fullName evidence="1">Enoyl reductase (ER) domain-containing protein</fullName>
    </recommendedName>
</protein>
<dbReference type="InterPro" id="IPR013149">
    <property type="entry name" value="ADH-like_C"/>
</dbReference>
<comment type="caution">
    <text evidence="2">The sequence shown here is derived from an EMBL/GenBank/DDBJ whole genome shotgun (WGS) entry which is preliminary data.</text>
</comment>
<dbReference type="GO" id="GO:0008270">
    <property type="term" value="F:zinc ion binding"/>
    <property type="evidence" value="ECO:0007669"/>
    <property type="project" value="InterPro"/>
</dbReference>
<sequence length="280" mass="30064">MKAIVMNAYGGPDVLEFKEVDRPVVGDNDVLVRVSAAGLNAGDCFSMRGSPWLARFAVGFPKPKDHILGWDMAGHVEAIGTNVTRFKTGEKVFASIDGTLAEYACASEDKLALSPSNLTIEQAAAVPSAALTALHALRNEAKVQPGQKVLINGASGGVGTFAVQIAKVLGAEVIGVCSTRNLDMVKSIGADHVIDYTKEDFARTEKRYDLILDNVGNKTFADCRRVLNPEGIHQPNTGHAGMSYVIKAFILSAILRQHARPFLSVPNSEDLLYLKDLIES</sequence>
<dbReference type="InterPro" id="IPR013154">
    <property type="entry name" value="ADH-like_N"/>
</dbReference>
<evidence type="ECO:0000313" key="2">
    <source>
        <dbReference type="EMBL" id="GAH49356.1"/>
    </source>
</evidence>
<dbReference type="SUPFAM" id="SSF50129">
    <property type="entry name" value="GroES-like"/>
    <property type="match status" value="1"/>
</dbReference>
<gene>
    <name evidence="2" type="ORF">S03H2_33605</name>
</gene>
<dbReference type="Gene3D" id="3.40.50.720">
    <property type="entry name" value="NAD(P)-binding Rossmann-like Domain"/>
    <property type="match status" value="1"/>
</dbReference>
<dbReference type="InterPro" id="IPR020843">
    <property type="entry name" value="ER"/>
</dbReference>
<dbReference type="PANTHER" id="PTHR11695:SF648">
    <property type="entry name" value="ZINC-BINDING OXIDOREDUCTASE"/>
    <property type="match status" value="1"/>
</dbReference>
<dbReference type="Pfam" id="PF08240">
    <property type="entry name" value="ADH_N"/>
    <property type="match status" value="1"/>
</dbReference>
<dbReference type="Pfam" id="PF00107">
    <property type="entry name" value="ADH_zinc_N"/>
    <property type="match status" value="1"/>
</dbReference>
<dbReference type="CDD" id="cd08267">
    <property type="entry name" value="MDR1"/>
    <property type="match status" value="1"/>
</dbReference>
<dbReference type="SMART" id="SM00829">
    <property type="entry name" value="PKS_ER"/>
    <property type="match status" value="1"/>
</dbReference>
<reference evidence="2" key="1">
    <citation type="journal article" date="2014" name="Front. Microbiol.">
        <title>High frequency of phylogenetically diverse reductive dehalogenase-homologous genes in deep subseafloor sedimentary metagenomes.</title>
        <authorList>
            <person name="Kawai M."/>
            <person name="Futagami T."/>
            <person name="Toyoda A."/>
            <person name="Takaki Y."/>
            <person name="Nishi S."/>
            <person name="Hori S."/>
            <person name="Arai W."/>
            <person name="Tsubouchi T."/>
            <person name="Morono Y."/>
            <person name="Uchiyama I."/>
            <person name="Ito T."/>
            <person name="Fujiyama A."/>
            <person name="Inagaki F."/>
            <person name="Takami H."/>
        </authorList>
    </citation>
    <scope>NUCLEOTIDE SEQUENCE</scope>
    <source>
        <strain evidence="2">Expedition CK06-06</strain>
    </source>
</reference>
<dbReference type="AlphaFoldDB" id="X1FUL9"/>
<dbReference type="PANTHER" id="PTHR11695">
    <property type="entry name" value="ALCOHOL DEHYDROGENASE RELATED"/>
    <property type="match status" value="1"/>
</dbReference>